<keyword evidence="8" id="KW-0119">Carbohydrate metabolism</keyword>
<dbReference type="PROSITE" id="PS00159">
    <property type="entry name" value="ALDOLASE_KDPG_KHG_1"/>
    <property type="match status" value="1"/>
</dbReference>
<dbReference type="InterPro" id="IPR031338">
    <property type="entry name" value="KDPG/KHG_AS_2"/>
</dbReference>
<dbReference type="EMBL" id="SSNY01000004">
    <property type="protein sequence ID" value="THF57912.1"/>
    <property type="molecule type" value="Genomic_DNA"/>
</dbReference>
<evidence type="ECO:0000256" key="3">
    <source>
        <dbReference type="ARBA" id="ARBA00006906"/>
    </source>
</evidence>
<dbReference type="NCBIfam" id="NF004325">
    <property type="entry name" value="PRK05718.1"/>
    <property type="match status" value="1"/>
</dbReference>
<evidence type="ECO:0000313" key="10">
    <source>
        <dbReference type="Proteomes" id="UP000306441"/>
    </source>
</evidence>
<evidence type="ECO:0000256" key="8">
    <source>
        <dbReference type="ARBA" id="ARBA00023277"/>
    </source>
</evidence>
<reference evidence="9 10" key="1">
    <citation type="submission" date="2019-04" db="EMBL/GenBank/DDBJ databases">
        <title>Mesorhizobium composti sp. nov., isolated from compost.</title>
        <authorList>
            <person name="Lin S.-Y."/>
            <person name="Hameed A."/>
            <person name="Hsieh Y.-T."/>
            <person name="Young C.-C."/>
        </authorList>
    </citation>
    <scope>NUCLEOTIDE SEQUENCE [LARGE SCALE GENOMIC DNA]</scope>
    <source>
        <strain evidence="9 10">CC-YTH430</strain>
    </source>
</reference>
<comment type="caution">
    <text evidence="9">The sequence shown here is derived from an EMBL/GenBank/DDBJ whole genome shotgun (WGS) entry which is preliminary data.</text>
</comment>
<comment type="pathway">
    <text evidence="2">Carbohydrate acid metabolism; 2-dehydro-3-deoxy-D-gluconate degradation; D-glyceraldehyde 3-phosphate and pyruvate from 2-dehydro-3-deoxy-D-gluconate: step 2/2.</text>
</comment>
<dbReference type="SUPFAM" id="SSF51569">
    <property type="entry name" value="Aldolase"/>
    <property type="match status" value="1"/>
</dbReference>
<dbReference type="InterPro" id="IPR013785">
    <property type="entry name" value="Aldolase_TIM"/>
</dbReference>
<evidence type="ECO:0000256" key="1">
    <source>
        <dbReference type="ARBA" id="ARBA00000654"/>
    </source>
</evidence>
<dbReference type="InterPro" id="IPR031337">
    <property type="entry name" value="KDPG/KHG_AS_1"/>
</dbReference>
<comment type="similarity">
    <text evidence="3">Belongs to the KHG/KDPG aldolase family.</text>
</comment>
<comment type="catalytic activity">
    <reaction evidence="1">
        <text>2-dehydro-3-deoxy-6-phospho-D-gluconate = D-glyceraldehyde 3-phosphate + pyruvate</text>
        <dbReference type="Rhea" id="RHEA:17089"/>
        <dbReference type="ChEBI" id="CHEBI:15361"/>
        <dbReference type="ChEBI" id="CHEBI:57569"/>
        <dbReference type="ChEBI" id="CHEBI:59776"/>
        <dbReference type="EC" id="4.1.2.14"/>
    </reaction>
</comment>
<proteinExistence type="inferred from homology"/>
<evidence type="ECO:0000313" key="9">
    <source>
        <dbReference type="EMBL" id="THF57912.1"/>
    </source>
</evidence>
<dbReference type="RefSeq" id="WP_136356351.1">
    <property type="nucleotide sequence ID" value="NZ_SSNY01000004.1"/>
</dbReference>
<dbReference type="PROSITE" id="PS00160">
    <property type="entry name" value="ALDOLASE_KDPG_KHG_2"/>
    <property type="match status" value="1"/>
</dbReference>
<accession>A0ABY2QAH3</accession>
<evidence type="ECO:0000256" key="5">
    <source>
        <dbReference type="ARBA" id="ARBA00013063"/>
    </source>
</evidence>
<dbReference type="NCBIfam" id="NF004673">
    <property type="entry name" value="PRK06015.1"/>
    <property type="match status" value="1"/>
</dbReference>
<dbReference type="PANTHER" id="PTHR30246">
    <property type="entry name" value="2-KETO-3-DEOXY-6-PHOSPHOGLUCONATE ALDOLASE"/>
    <property type="match status" value="1"/>
</dbReference>
<name>A0ABY2QAH3_9HYPH</name>
<evidence type="ECO:0000256" key="6">
    <source>
        <dbReference type="ARBA" id="ARBA00023239"/>
    </source>
</evidence>
<dbReference type="InterPro" id="IPR000887">
    <property type="entry name" value="Aldlse_KDPG_KHG"/>
</dbReference>
<dbReference type="Gene3D" id="3.20.20.70">
    <property type="entry name" value="Aldolase class I"/>
    <property type="match status" value="1"/>
</dbReference>
<evidence type="ECO:0000256" key="2">
    <source>
        <dbReference type="ARBA" id="ARBA00004736"/>
    </source>
</evidence>
<keyword evidence="7" id="KW-0704">Schiff base</keyword>
<keyword evidence="6" id="KW-0456">Lyase</keyword>
<dbReference type="Proteomes" id="UP000306441">
    <property type="component" value="Unassembled WGS sequence"/>
</dbReference>
<comment type="subunit">
    <text evidence="4">Homotrimer.</text>
</comment>
<keyword evidence="10" id="KW-1185">Reference proteome</keyword>
<evidence type="ECO:0000256" key="4">
    <source>
        <dbReference type="ARBA" id="ARBA00011233"/>
    </source>
</evidence>
<dbReference type="PANTHER" id="PTHR30246:SF1">
    <property type="entry name" value="2-DEHYDRO-3-DEOXY-6-PHOSPHOGALACTONATE ALDOLASE-RELATED"/>
    <property type="match status" value="1"/>
</dbReference>
<dbReference type="CDD" id="cd00452">
    <property type="entry name" value="KDPG_aldolase"/>
    <property type="match status" value="1"/>
</dbReference>
<gene>
    <name evidence="9" type="ORF">E6C48_09205</name>
</gene>
<organism evidence="9 10">
    <name type="scientific">Ollibium composti</name>
    <dbReference type="NCBI Taxonomy" id="2675109"/>
    <lineage>
        <taxon>Bacteria</taxon>
        <taxon>Pseudomonadati</taxon>
        <taxon>Pseudomonadota</taxon>
        <taxon>Alphaproteobacteria</taxon>
        <taxon>Hyphomicrobiales</taxon>
        <taxon>Phyllobacteriaceae</taxon>
        <taxon>Ollibium</taxon>
    </lineage>
</organism>
<sequence length="222" mass="22785">MATKGTQSGASKTERLLALLDGQPVIPVLKITDVAHAVPLARALARGGLKAIEITLRTPDALECIRRVAAEVPEAVVGAGTILSASQFDEAASAGSKFIVSPGITRELLAAARDSEVPLLPGAITPGEIMAAREAGLDFLKFFPAEQAGGAAFLKALASPIADVRFCPTGGIGPKNAADYLSLPNVLCVGGSWVAPDDLVKAGRWDEIEALAKAASALRKAP</sequence>
<dbReference type="EC" id="4.1.2.14" evidence="5"/>
<evidence type="ECO:0000256" key="7">
    <source>
        <dbReference type="ARBA" id="ARBA00023270"/>
    </source>
</evidence>
<dbReference type="NCBIfam" id="TIGR01182">
    <property type="entry name" value="eda"/>
    <property type="match status" value="1"/>
</dbReference>
<protein>
    <recommendedName>
        <fullName evidence="5">2-dehydro-3-deoxy-phosphogluconate aldolase</fullName>
        <ecNumber evidence="5">4.1.2.14</ecNumber>
    </recommendedName>
</protein>
<dbReference type="Pfam" id="PF01081">
    <property type="entry name" value="Aldolase"/>
    <property type="match status" value="1"/>
</dbReference>